<dbReference type="Proteomes" id="UP001209701">
    <property type="component" value="Unassembled WGS sequence"/>
</dbReference>
<dbReference type="CDD" id="cd06225">
    <property type="entry name" value="HAMP"/>
    <property type="match status" value="1"/>
</dbReference>
<dbReference type="Pfam" id="PF00672">
    <property type="entry name" value="HAMP"/>
    <property type="match status" value="1"/>
</dbReference>
<name>A0ABT2Y8Z0_9BURK</name>
<dbReference type="Gene3D" id="3.30.450.20">
    <property type="entry name" value="PAS domain"/>
    <property type="match status" value="1"/>
</dbReference>
<evidence type="ECO:0000256" key="9">
    <source>
        <dbReference type="SAM" id="Phobius"/>
    </source>
</evidence>
<keyword evidence="12" id="KW-1185">Reference proteome</keyword>
<comment type="subcellular location">
    <subcellularLocation>
        <location evidence="2">Membrane</location>
    </subcellularLocation>
</comment>
<keyword evidence="5" id="KW-0808">Transferase</keyword>
<feature type="transmembrane region" description="Helical" evidence="9">
    <location>
        <begin position="12"/>
        <end position="33"/>
    </location>
</feature>
<dbReference type="PANTHER" id="PTHR41523">
    <property type="entry name" value="TWO-COMPONENT SYSTEM SENSOR PROTEIN"/>
    <property type="match status" value="1"/>
</dbReference>
<dbReference type="InterPro" id="IPR036890">
    <property type="entry name" value="HATPase_C_sf"/>
</dbReference>
<reference evidence="11 12" key="1">
    <citation type="submission" date="2021-11" db="EMBL/GenBank/DDBJ databases">
        <authorList>
            <person name="Liang Q."/>
            <person name="Mou H."/>
            <person name="Liu Z."/>
        </authorList>
    </citation>
    <scope>NUCLEOTIDE SEQUENCE [LARGE SCALE GENOMIC DNA]</scope>
    <source>
        <strain evidence="11 12">CHU3</strain>
    </source>
</reference>
<sequence length="457" mass="50126">MKPVWTLSRKIGLLAMVVSSLVVLIASLLSAFAQYKSAMEQMDQQLNVLSKVTAFNIASSSMFADERAATNVLKALSVDSSIISARLMTANRNKLASYHRGSAGVAGSIKNLATEVLWLEEPVGNLYLEVDTSALREKLYRQIELTLAMALVALFVIGFFVQWFTNVMTLPLRKLSEVADQVGAKNDYGARAPITDGRDEVYQLAFSFNTMLDRIQLQDVELRRQQQVLAQEVVDRTSALREKTALLLEVHHRVKNNLQVITSLLRMETSRSEHQPTKAVLKDMQGRIRSMALLHETIYRKGTFAAIDLGSYIGQIASESLKTLLIGAGTVSLRLDFGAVQVGLDQATPCGMLVTELLANCLKHGFPEGRTGEISISLALLKKTNIWRLRVSDNGIGLPADFEARRQRSLGLQLVGDLAAQMSGALHIESGSRAVFTVDFTVDEPKPLVITLGGLAP</sequence>
<gene>
    <name evidence="11" type="ORF">LNV07_00225</name>
</gene>
<keyword evidence="9" id="KW-1133">Transmembrane helix</keyword>
<evidence type="ECO:0000256" key="7">
    <source>
        <dbReference type="ARBA" id="ARBA00022777"/>
    </source>
</evidence>
<accession>A0ABT2Y8Z0</accession>
<evidence type="ECO:0000313" key="12">
    <source>
        <dbReference type="Proteomes" id="UP001209701"/>
    </source>
</evidence>
<dbReference type="Pfam" id="PF02518">
    <property type="entry name" value="HATPase_c"/>
    <property type="match status" value="1"/>
</dbReference>
<feature type="domain" description="HAMP" evidence="10">
    <location>
        <begin position="166"/>
        <end position="220"/>
    </location>
</feature>
<keyword evidence="6" id="KW-0547">Nucleotide-binding</keyword>
<dbReference type="Gene3D" id="1.10.8.500">
    <property type="entry name" value="HAMP domain in histidine kinase"/>
    <property type="match status" value="1"/>
</dbReference>
<proteinExistence type="predicted"/>
<keyword evidence="9" id="KW-0812">Transmembrane</keyword>
<dbReference type="EMBL" id="JAJIRN010000001">
    <property type="protein sequence ID" value="MCV2366529.1"/>
    <property type="molecule type" value="Genomic_DNA"/>
</dbReference>
<dbReference type="SMART" id="SM00304">
    <property type="entry name" value="HAMP"/>
    <property type="match status" value="1"/>
</dbReference>
<comment type="caution">
    <text evidence="11">The sequence shown here is derived from an EMBL/GenBank/DDBJ whole genome shotgun (WGS) entry which is preliminary data.</text>
</comment>
<keyword evidence="8" id="KW-0067">ATP-binding</keyword>
<comment type="catalytic activity">
    <reaction evidence="1">
        <text>ATP + protein L-histidine = ADP + protein N-phospho-L-histidine.</text>
        <dbReference type="EC" id="2.7.13.3"/>
    </reaction>
</comment>
<dbReference type="SUPFAM" id="SSF158472">
    <property type="entry name" value="HAMP domain-like"/>
    <property type="match status" value="1"/>
</dbReference>
<evidence type="ECO:0000313" key="11">
    <source>
        <dbReference type="EMBL" id="MCV2366529.1"/>
    </source>
</evidence>
<evidence type="ECO:0000256" key="8">
    <source>
        <dbReference type="ARBA" id="ARBA00022840"/>
    </source>
</evidence>
<evidence type="ECO:0000256" key="5">
    <source>
        <dbReference type="ARBA" id="ARBA00022679"/>
    </source>
</evidence>
<feature type="transmembrane region" description="Helical" evidence="9">
    <location>
        <begin position="145"/>
        <end position="164"/>
    </location>
</feature>
<keyword evidence="7" id="KW-0418">Kinase</keyword>
<dbReference type="SMART" id="SM00387">
    <property type="entry name" value="HATPase_c"/>
    <property type="match status" value="1"/>
</dbReference>
<organism evidence="11 12">
    <name type="scientific">Roseateles oligotrophus</name>
    <dbReference type="NCBI Taxonomy" id="1769250"/>
    <lineage>
        <taxon>Bacteria</taxon>
        <taxon>Pseudomonadati</taxon>
        <taxon>Pseudomonadota</taxon>
        <taxon>Betaproteobacteria</taxon>
        <taxon>Burkholderiales</taxon>
        <taxon>Sphaerotilaceae</taxon>
        <taxon>Roseateles</taxon>
    </lineage>
</organism>
<keyword evidence="4" id="KW-0597">Phosphoprotein</keyword>
<evidence type="ECO:0000256" key="4">
    <source>
        <dbReference type="ARBA" id="ARBA00022553"/>
    </source>
</evidence>
<dbReference type="EC" id="2.7.13.3" evidence="3"/>
<evidence type="ECO:0000259" key="10">
    <source>
        <dbReference type="PROSITE" id="PS50885"/>
    </source>
</evidence>
<protein>
    <recommendedName>
        <fullName evidence="3">histidine kinase</fullName>
        <ecNumber evidence="3">2.7.13.3</ecNumber>
    </recommendedName>
</protein>
<evidence type="ECO:0000256" key="1">
    <source>
        <dbReference type="ARBA" id="ARBA00000085"/>
    </source>
</evidence>
<dbReference type="PROSITE" id="PS50885">
    <property type="entry name" value="HAMP"/>
    <property type="match status" value="1"/>
</dbReference>
<evidence type="ECO:0000256" key="2">
    <source>
        <dbReference type="ARBA" id="ARBA00004370"/>
    </source>
</evidence>
<keyword evidence="9" id="KW-0472">Membrane</keyword>
<dbReference type="Pfam" id="PF07568">
    <property type="entry name" value="HisKA_2"/>
    <property type="match status" value="1"/>
</dbReference>
<dbReference type="SUPFAM" id="SSF55874">
    <property type="entry name" value="ATPase domain of HSP90 chaperone/DNA topoisomerase II/histidine kinase"/>
    <property type="match status" value="1"/>
</dbReference>
<dbReference type="InterPro" id="IPR003660">
    <property type="entry name" value="HAMP_dom"/>
</dbReference>
<dbReference type="InterPro" id="IPR003594">
    <property type="entry name" value="HATPase_dom"/>
</dbReference>
<dbReference type="RefSeq" id="WP_263569170.1">
    <property type="nucleotide sequence ID" value="NZ_JAJIRN010000001.1"/>
</dbReference>
<dbReference type="PANTHER" id="PTHR41523:SF8">
    <property type="entry name" value="ETHYLENE RESPONSE SENSOR PROTEIN"/>
    <property type="match status" value="1"/>
</dbReference>
<dbReference type="Gene3D" id="3.30.565.10">
    <property type="entry name" value="Histidine kinase-like ATPase, C-terminal domain"/>
    <property type="match status" value="1"/>
</dbReference>
<dbReference type="InterPro" id="IPR033417">
    <property type="entry name" value="CHASE8"/>
</dbReference>
<evidence type="ECO:0000256" key="6">
    <source>
        <dbReference type="ARBA" id="ARBA00022741"/>
    </source>
</evidence>
<dbReference type="InterPro" id="IPR011495">
    <property type="entry name" value="Sig_transdc_His_kin_sub2_dim/P"/>
</dbReference>
<evidence type="ECO:0000256" key="3">
    <source>
        <dbReference type="ARBA" id="ARBA00012438"/>
    </source>
</evidence>
<dbReference type="Pfam" id="PF17152">
    <property type="entry name" value="CHASE8"/>
    <property type="match status" value="1"/>
</dbReference>